<keyword evidence="3 6" id="KW-0812">Transmembrane</keyword>
<keyword evidence="8" id="KW-1185">Reference proteome</keyword>
<protein>
    <submittedName>
        <fullName evidence="7">Uncharacterized protein</fullName>
    </submittedName>
</protein>
<evidence type="ECO:0000256" key="4">
    <source>
        <dbReference type="ARBA" id="ARBA00022989"/>
    </source>
</evidence>
<dbReference type="NCBIfam" id="TIGR02235">
    <property type="entry name" value="menA_cyano-plnt"/>
    <property type="match status" value="1"/>
</dbReference>
<comment type="subcellular location">
    <subcellularLocation>
        <location evidence="1">Membrane</location>
        <topology evidence="1">Multi-pass membrane protein</topology>
    </subcellularLocation>
</comment>
<comment type="caution">
    <text evidence="7">The sequence shown here is derived from an EMBL/GenBank/DDBJ whole genome shotgun (WGS) entry which is preliminary data.</text>
</comment>
<dbReference type="Proteomes" id="UP001180020">
    <property type="component" value="Unassembled WGS sequence"/>
</dbReference>
<evidence type="ECO:0000256" key="3">
    <source>
        <dbReference type="ARBA" id="ARBA00022692"/>
    </source>
</evidence>
<keyword evidence="5 6" id="KW-0472">Membrane</keyword>
<sequence>MASCSALPAISVLRRPPPLQVVFLGFRTSRVKLSRTRYAVAASDSPPKRHLGQCSAALDSPAEEELSRATLIWRAVKLPIYSVALVPLTVGSAAAYLQTGVFFCRRYLVLLAASVLIIAWLNLSNDVFDFDTGVDKEKRESVVNLVGSRSLTHIAAIASLTFGFFGLIWVSMEVGDIRSVLLLSCAIICGYIYQCPPFRLSYHGLGEPLCFAAFGPFATTAFYLSQSSKTLSGELCDLPLTGIILCSSFLVGLTTSLILFCSHFHQIDGDHAVGKLSPLVRIGTQTGSKLVKVAIVALYLLVFVLGLSKVLPPLATFLCALTIPIGKAVVTFVEENHRDKFKIFMAKYFCVRLHTLFGVALAVGLAGARAMAKLPVPRLIIS</sequence>
<name>A0AAV9CEI0_ACOCL</name>
<dbReference type="GO" id="GO:0042372">
    <property type="term" value="P:phylloquinone biosynthetic process"/>
    <property type="evidence" value="ECO:0007669"/>
    <property type="project" value="InterPro"/>
</dbReference>
<feature type="transmembrane region" description="Helical" evidence="6">
    <location>
        <begin position="109"/>
        <end position="130"/>
    </location>
</feature>
<reference evidence="7" key="1">
    <citation type="journal article" date="2023" name="Nat. Commun.">
        <title>Diploid and tetraploid genomes of Acorus and the evolution of monocots.</title>
        <authorList>
            <person name="Ma L."/>
            <person name="Liu K.W."/>
            <person name="Li Z."/>
            <person name="Hsiao Y.Y."/>
            <person name="Qi Y."/>
            <person name="Fu T."/>
            <person name="Tang G.D."/>
            <person name="Zhang D."/>
            <person name="Sun W.H."/>
            <person name="Liu D.K."/>
            <person name="Li Y."/>
            <person name="Chen G.Z."/>
            <person name="Liu X.D."/>
            <person name="Liao X.Y."/>
            <person name="Jiang Y.T."/>
            <person name="Yu X."/>
            <person name="Hao Y."/>
            <person name="Huang J."/>
            <person name="Zhao X.W."/>
            <person name="Ke S."/>
            <person name="Chen Y.Y."/>
            <person name="Wu W.L."/>
            <person name="Hsu J.L."/>
            <person name="Lin Y.F."/>
            <person name="Huang M.D."/>
            <person name="Li C.Y."/>
            <person name="Huang L."/>
            <person name="Wang Z.W."/>
            <person name="Zhao X."/>
            <person name="Zhong W.Y."/>
            <person name="Peng D.H."/>
            <person name="Ahmad S."/>
            <person name="Lan S."/>
            <person name="Zhang J.S."/>
            <person name="Tsai W.C."/>
            <person name="Van de Peer Y."/>
            <person name="Liu Z.J."/>
        </authorList>
    </citation>
    <scope>NUCLEOTIDE SEQUENCE</scope>
    <source>
        <strain evidence="7">CP</strain>
    </source>
</reference>
<evidence type="ECO:0000256" key="1">
    <source>
        <dbReference type="ARBA" id="ARBA00004141"/>
    </source>
</evidence>
<dbReference type="EMBL" id="JAUJYO010000020">
    <property type="protein sequence ID" value="KAK1286861.1"/>
    <property type="molecule type" value="Genomic_DNA"/>
</dbReference>
<feature type="transmembrane region" description="Helical" evidence="6">
    <location>
        <begin position="205"/>
        <end position="226"/>
    </location>
</feature>
<gene>
    <name evidence="7" type="ORF">QJS10_CPB20g01406</name>
</gene>
<feature type="transmembrane region" description="Helical" evidence="6">
    <location>
        <begin position="78"/>
        <end position="97"/>
    </location>
</feature>
<feature type="transmembrane region" description="Helical" evidence="6">
    <location>
        <begin position="314"/>
        <end position="333"/>
    </location>
</feature>
<evidence type="ECO:0000256" key="6">
    <source>
        <dbReference type="SAM" id="Phobius"/>
    </source>
</evidence>
<feature type="transmembrane region" description="Helical" evidence="6">
    <location>
        <begin position="151"/>
        <end position="171"/>
    </location>
</feature>
<evidence type="ECO:0000313" key="7">
    <source>
        <dbReference type="EMBL" id="KAK1286861.1"/>
    </source>
</evidence>
<keyword evidence="2" id="KW-0808">Transferase</keyword>
<feature type="transmembrane region" description="Helical" evidence="6">
    <location>
        <begin position="290"/>
        <end position="308"/>
    </location>
</feature>
<feature type="transmembrane region" description="Helical" evidence="6">
    <location>
        <begin position="238"/>
        <end position="261"/>
    </location>
</feature>
<evidence type="ECO:0000313" key="8">
    <source>
        <dbReference type="Proteomes" id="UP001180020"/>
    </source>
</evidence>
<evidence type="ECO:0000256" key="5">
    <source>
        <dbReference type="ARBA" id="ARBA00023136"/>
    </source>
</evidence>
<accession>A0AAV9CEI0</accession>
<dbReference type="PANTHER" id="PTHR13929:SF0">
    <property type="entry name" value="UBIA PRENYLTRANSFERASE DOMAIN-CONTAINING PROTEIN 1"/>
    <property type="match status" value="1"/>
</dbReference>
<proteinExistence type="inferred from homology"/>
<dbReference type="InterPro" id="IPR026046">
    <property type="entry name" value="UBIAD1"/>
</dbReference>
<evidence type="ECO:0000256" key="2">
    <source>
        <dbReference type="ARBA" id="ARBA00022679"/>
    </source>
</evidence>
<organism evidence="7 8">
    <name type="scientific">Acorus calamus</name>
    <name type="common">Sweet flag</name>
    <dbReference type="NCBI Taxonomy" id="4465"/>
    <lineage>
        <taxon>Eukaryota</taxon>
        <taxon>Viridiplantae</taxon>
        <taxon>Streptophyta</taxon>
        <taxon>Embryophyta</taxon>
        <taxon>Tracheophyta</taxon>
        <taxon>Spermatophyta</taxon>
        <taxon>Magnoliopsida</taxon>
        <taxon>Liliopsida</taxon>
        <taxon>Acoraceae</taxon>
        <taxon>Acorus</taxon>
    </lineage>
</organism>
<dbReference type="CDD" id="cd13962">
    <property type="entry name" value="PT_UbiA_UBIAD1"/>
    <property type="match status" value="1"/>
</dbReference>
<feature type="transmembrane region" description="Helical" evidence="6">
    <location>
        <begin position="177"/>
        <end position="193"/>
    </location>
</feature>
<dbReference type="AlphaFoldDB" id="A0AAV9CEI0"/>
<dbReference type="InterPro" id="IPR011937">
    <property type="entry name" value="DHNA_phytyltransferase_MenA"/>
</dbReference>
<dbReference type="PANTHER" id="PTHR13929">
    <property type="entry name" value="1,4-DIHYDROXY-2-NAPHTHOATE OCTAPRENYLTRANSFERASE"/>
    <property type="match status" value="1"/>
</dbReference>
<dbReference type="GO" id="GO:0016020">
    <property type="term" value="C:membrane"/>
    <property type="evidence" value="ECO:0007669"/>
    <property type="project" value="UniProtKB-SubCell"/>
</dbReference>
<dbReference type="Pfam" id="PF01040">
    <property type="entry name" value="UbiA"/>
    <property type="match status" value="1"/>
</dbReference>
<keyword evidence="4 6" id="KW-1133">Transmembrane helix</keyword>
<feature type="transmembrane region" description="Helical" evidence="6">
    <location>
        <begin position="353"/>
        <end position="372"/>
    </location>
</feature>
<dbReference type="HAMAP" id="MF_01938">
    <property type="entry name" value="MenA_2"/>
    <property type="match status" value="1"/>
</dbReference>
<reference evidence="7" key="2">
    <citation type="submission" date="2023-06" db="EMBL/GenBank/DDBJ databases">
        <authorList>
            <person name="Ma L."/>
            <person name="Liu K.-W."/>
            <person name="Li Z."/>
            <person name="Hsiao Y.-Y."/>
            <person name="Qi Y."/>
            <person name="Fu T."/>
            <person name="Tang G."/>
            <person name="Zhang D."/>
            <person name="Sun W.-H."/>
            <person name="Liu D.-K."/>
            <person name="Li Y."/>
            <person name="Chen G.-Z."/>
            <person name="Liu X.-D."/>
            <person name="Liao X.-Y."/>
            <person name="Jiang Y.-T."/>
            <person name="Yu X."/>
            <person name="Hao Y."/>
            <person name="Huang J."/>
            <person name="Zhao X.-W."/>
            <person name="Ke S."/>
            <person name="Chen Y.-Y."/>
            <person name="Wu W.-L."/>
            <person name="Hsu J.-L."/>
            <person name="Lin Y.-F."/>
            <person name="Huang M.-D."/>
            <person name="Li C.-Y."/>
            <person name="Huang L."/>
            <person name="Wang Z.-W."/>
            <person name="Zhao X."/>
            <person name="Zhong W.-Y."/>
            <person name="Peng D.-H."/>
            <person name="Ahmad S."/>
            <person name="Lan S."/>
            <person name="Zhang J.-S."/>
            <person name="Tsai W.-C."/>
            <person name="Van De Peer Y."/>
            <person name="Liu Z.-J."/>
        </authorList>
    </citation>
    <scope>NUCLEOTIDE SEQUENCE</scope>
    <source>
        <strain evidence="7">CP</strain>
        <tissue evidence="7">Leaves</tissue>
    </source>
</reference>
<dbReference type="GO" id="GO:0004659">
    <property type="term" value="F:prenyltransferase activity"/>
    <property type="evidence" value="ECO:0007669"/>
    <property type="project" value="InterPro"/>
</dbReference>
<dbReference type="InterPro" id="IPR000537">
    <property type="entry name" value="UbiA_prenyltransferase"/>
</dbReference>